<dbReference type="InterPro" id="IPR031811">
    <property type="entry name" value="ALGX/ALGJ_SGNH-like"/>
</dbReference>
<dbReference type="RefSeq" id="WP_085050835.1">
    <property type="nucleotide sequence ID" value="NZ_LNQR01000009.1"/>
</dbReference>
<evidence type="ECO:0000256" key="3">
    <source>
        <dbReference type="ARBA" id="ARBA00022679"/>
    </source>
</evidence>
<feature type="transmembrane region" description="Helical" evidence="7">
    <location>
        <begin position="229"/>
        <end position="249"/>
    </location>
</feature>
<evidence type="ECO:0000256" key="1">
    <source>
        <dbReference type="ARBA" id="ARBA00004418"/>
    </source>
</evidence>
<feature type="domain" description="AlgX/AlgJ SGNH hydrolase-like" evidence="8">
    <location>
        <begin position="312"/>
        <end position="480"/>
    </location>
</feature>
<dbReference type="CDD" id="cd14440">
    <property type="entry name" value="AlgX_N_like_3"/>
    <property type="match status" value="1"/>
</dbReference>
<proteinExistence type="predicted"/>
<evidence type="ECO:0000313" key="10">
    <source>
        <dbReference type="Proteomes" id="UP000060487"/>
    </source>
</evidence>
<evidence type="ECO:0000256" key="2">
    <source>
        <dbReference type="ARBA" id="ARBA00005182"/>
    </source>
</evidence>
<evidence type="ECO:0000256" key="4">
    <source>
        <dbReference type="ARBA" id="ARBA00022729"/>
    </source>
</evidence>
<keyword evidence="5" id="KW-0574">Periplasm</keyword>
<dbReference type="Pfam" id="PF16822">
    <property type="entry name" value="ALGX"/>
    <property type="match status" value="1"/>
</dbReference>
<evidence type="ECO:0000256" key="5">
    <source>
        <dbReference type="ARBA" id="ARBA00022764"/>
    </source>
</evidence>
<dbReference type="Proteomes" id="UP000060487">
    <property type="component" value="Unassembled WGS sequence"/>
</dbReference>
<comment type="subcellular location">
    <subcellularLocation>
        <location evidence="1">Periplasm</location>
    </subcellularLocation>
</comment>
<feature type="transmembrane region" description="Helical" evidence="7">
    <location>
        <begin position="23"/>
        <end position="41"/>
    </location>
</feature>
<name>A0ABR5SK32_9BACT</name>
<evidence type="ECO:0000256" key="7">
    <source>
        <dbReference type="SAM" id="Phobius"/>
    </source>
</evidence>
<keyword evidence="7" id="KW-0812">Transmembrane</keyword>
<evidence type="ECO:0000259" key="8">
    <source>
        <dbReference type="Pfam" id="PF16822"/>
    </source>
</evidence>
<evidence type="ECO:0000313" key="9">
    <source>
        <dbReference type="EMBL" id="KWT93550.1"/>
    </source>
</evidence>
<sequence>MILSNESWSELKDSLVRFFFNELLLKILITLLTVSAVYLFCEKLNSYLLIKVIVHMRSSYDNNPRLYFHNKRGEIDIENSVMSHINQSEGFRDLKFKIPKEIKDPMVMSFFVGEKAGVIEVKSIEMKTVFKSYKWLAKDIMQDFVANENIAGYELVDDTVRITSKNNTPFISNWTIGSKYDTLVRSIDKHYLSYVFAVVAAVLVFFIIWRRPLPSVDPRGKSIFNISTASVFVFFISLPFLSTIFLITYKVTITEQRSLATKPRLNFDTIASFPGDYTKYYEDNFGFRDIFIRWNNMYKVKLLNSSPIPDQVVFGHDDWLFLSAQRVLDDYKGIKPFTPVELANIKHTLLERQRWLAQRGMKYYVIIAPNKETIYPEYLPDFIKKVGPKTRTDQLIEYMGDNAPVTIIDLRDALLKAKQKGLLFHKTDTHWNYYGAFWAYRQIMKAMDFPGAEPMDISDFTLHKKDLKGGDLYKLLSLSDMFSDEDVIFHPVKPLRSVLGKPGNYANPCWDPNTPIVVKEIDDPRLPKIVIFRDSFFIDLLNFSAEHFQRSVFLWTMTFDKDIIEKEHPDIVVTQLIERDIERLSDVKIKEYLDVGKPKQDGKNNKSK</sequence>
<organism evidence="9 10">
    <name type="scientific">Candidatus Magnetominusculus xianensis</name>
    <dbReference type="NCBI Taxonomy" id="1748249"/>
    <lineage>
        <taxon>Bacteria</taxon>
        <taxon>Pseudomonadati</taxon>
        <taxon>Nitrospirota</taxon>
        <taxon>Nitrospiria</taxon>
        <taxon>Nitrospirales</taxon>
        <taxon>Nitrospiraceae</taxon>
        <taxon>Candidatus Magnetominusculus</taxon>
    </lineage>
</organism>
<keyword evidence="3" id="KW-0808">Transferase</keyword>
<comment type="pathway">
    <text evidence="2">Glycan biosynthesis; alginate biosynthesis.</text>
</comment>
<accession>A0ABR5SK32</accession>
<feature type="transmembrane region" description="Helical" evidence="7">
    <location>
        <begin position="191"/>
        <end position="209"/>
    </location>
</feature>
<keyword evidence="4" id="KW-0732">Signal</keyword>
<keyword evidence="6" id="KW-0016">Alginate biosynthesis</keyword>
<reference evidence="9 10" key="1">
    <citation type="submission" date="2015-11" db="EMBL/GenBank/DDBJ databases">
        <authorList>
            <person name="Lin W."/>
        </authorList>
    </citation>
    <scope>NUCLEOTIDE SEQUENCE [LARGE SCALE GENOMIC DNA]</scope>
    <source>
        <strain evidence="9 10">HCH-1</strain>
    </source>
</reference>
<gene>
    <name evidence="9" type="ORF">ASN18_0300</name>
</gene>
<dbReference type="EMBL" id="LNQR01000009">
    <property type="protein sequence ID" value="KWT93550.1"/>
    <property type="molecule type" value="Genomic_DNA"/>
</dbReference>
<evidence type="ECO:0000256" key="6">
    <source>
        <dbReference type="ARBA" id="ARBA00022841"/>
    </source>
</evidence>
<comment type="caution">
    <text evidence="9">The sequence shown here is derived from an EMBL/GenBank/DDBJ whole genome shotgun (WGS) entry which is preliminary data.</text>
</comment>
<keyword evidence="7" id="KW-0472">Membrane</keyword>
<protein>
    <recommendedName>
        <fullName evidence="8">AlgX/AlgJ SGNH hydrolase-like domain-containing protein</fullName>
    </recommendedName>
</protein>
<keyword evidence="7" id="KW-1133">Transmembrane helix</keyword>
<keyword evidence="10" id="KW-1185">Reference proteome</keyword>